<proteinExistence type="predicted"/>
<accession>A0A8K0RMA6</accession>
<dbReference type="PANTHER" id="PTHR47706:SF9">
    <property type="entry name" value="NMRA-LIKE DOMAIN-CONTAINING PROTEIN-RELATED"/>
    <property type="match status" value="1"/>
</dbReference>
<evidence type="ECO:0000256" key="2">
    <source>
        <dbReference type="ARBA" id="ARBA00023002"/>
    </source>
</evidence>
<dbReference type="EMBL" id="JAGMVJ010000001">
    <property type="protein sequence ID" value="KAH7095778.1"/>
    <property type="molecule type" value="Genomic_DNA"/>
</dbReference>
<dbReference type="Proteomes" id="UP000813461">
    <property type="component" value="Unassembled WGS sequence"/>
</dbReference>
<dbReference type="Gene3D" id="3.40.50.720">
    <property type="entry name" value="NAD(P)-binding Rossmann-like Domain"/>
    <property type="match status" value="1"/>
</dbReference>
<name>A0A8K0RMA6_9PLEO</name>
<gene>
    <name evidence="4" type="ORF">FB567DRAFT_513359</name>
</gene>
<evidence type="ECO:0000259" key="3">
    <source>
        <dbReference type="Pfam" id="PF05368"/>
    </source>
</evidence>
<dbReference type="InterPro" id="IPR051609">
    <property type="entry name" value="NmrA/Isoflavone_reductase-like"/>
</dbReference>
<dbReference type="PANTHER" id="PTHR47706">
    <property type="entry name" value="NMRA-LIKE FAMILY PROTEIN"/>
    <property type="match status" value="1"/>
</dbReference>
<protein>
    <recommendedName>
        <fullName evidence="3">NmrA-like domain-containing protein</fullName>
    </recommendedName>
</protein>
<dbReference type="InterPro" id="IPR036291">
    <property type="entry name" value="NAD(P)-bd_dom_sf"/>
</dbReference>
<feature type="domain" description="NmrA-like" evidence="3">
    <location>
        <begin position="8"/>
        <end position="241"/>
    </location>
</feature>
<dbReference type="SUPFAM" id="SSF51735">
    <property type="entry name" value="NAD(P)-binding Rossmann-fold domains"/>
    <property type="match status" value="1"/>
</dbReference>
<reference evidence="4" key="1">
    <citation type="journal article" date="2021" name="Nat. Commun.">
        <title>Genetic determinants of endophytism in the Arabidopsis root mycobiome.</title>
        <authorList>
            <person name="Mesny F."/>
            <person name="Miyauchi S."/>
            <person name="Thiergart T."/>
            <person name="Pickel B."/>
            <person name="Atanasova L."/>
            <person name="Karlsson M."/>
            <person name="Huettel B."/>
            <person name="Barry K.W."/>
            <person name="Haridas S."/>
            <person name="Chen C."/>
            <person name="Bauer D."/>
            <person name="Andreopoulos W."/>
            <person name="Pangilinan J."/>
            <person name="LaButti K."/>
            <person name="Riley R."/>
            <person name="Lipzen A."/>
            <person name="Clum A."/>
            <person name="Drula E."/>
            <person name="Henrissat B."/>
            <person name="Kohler A."/>
            <person name="Grigoriev I.V."/>
            <person name="Martin F.M."/>
            <person name="Hacquard S."/>
        </authorList>
    </citation>
    <scope>NUCLEOTIDE SEQUENCE</scope>
    <source>
        <strain evidence="4">MPI-SDFR-AT-0120</strain>
    </source>
</reference>
<dbReference type="InterPro" id="IPR008030">
    <property type="entry name" value="NmrA-like"/>
</dbReference>
<evidence type="ECO:0000313" key="4">
    <source>
        <dbReference type="EMBL" id="KAH7095778.1"/>
    </source>
</evidence>
<evidence type="ECO:0000313" key="5">
    <source>
        <dbReference type="Proteomes" id="UP000813461"/>
    </source>
</evidence>
<keyword evidence="2" id="KW-0560">Oxidoreductase</keyword>
<evidence type="ECO:0000256" key="1">
    <source>
        <dbReference type="ARBA" id="ARBA00022857"/>
    </source>
</evidence>
<keyword evidence="5" id="KW-1185">Reference proteome</keyword>
<sequence length="311" mass="34243">MSQLRPFNKIAIIGHRGWVAGPIVRALAAASRDTPVRILHRSQSSTDDLPDNTETVPFSWENESSITAGLKGVDVLLSLIGHEGLHYQNKLIGPIKKAGVKLFAPSDLALPYTSEERATVEVPRSKEELEHEMKENGVPYVTILSGNFDSFALDSPYMGVDLPNNRIVHTGDSRNNATYLCSREYVAAAYVSLFLQTKPQELAGRTIGLNELRPTGADVENVMAERAGKPPRVAYETVEAMRIKARDQGDLAALVRKKMGDGTHGVGNDIWEVEGYKKKTIEDLLLHGALDKKQYAPTDDGALHHLDPYFT</sequence>
<dbReference type="OrthoDB" id="5283654at2759"/>
<organism evidence="4 5">
    <name type="scientific">Paraphoma chrysanthemicola</name>
    <dbReference type="NCBI Taxonomy" id="798071"/>
    <lineage>
        <taxon>Eukaryota</taxon>
        <taxon>Fungi</taxon>
        <taxon>Dikarya</taxon>
        <taxon>Ascomycota</taxon>
        <taxon>Pezizomycotina</taxon>
        <taxon>Dothideomycetes</taxon>
        <taxon>Pleosporomycetidae</taxon>
        <taxon>Pleosporales</taxon>
        <taxon>Pleosporineae</taxon>
        <taxon>Phaeosphaeriaceae</taxon>
        <taxon>Paraphoma</taxon>
    </lineage>
</organism>
<keyword evidence="1" id="KW-0521">NADP</keyword>
<dbReference type="AlphaFoldDB" id="A0A8K0RMA6"/>
<comment type="caution">
    <text evidence="4">The sequence shown here is derived from an EMBL/GenBank/DDBJ whole genome shotgun (WGS) entry which is preliminary data.</text>
</comment>
<dbReference type="Pfam" id="PF05368">
    <property type="entry name" value="NmrA"/>
    <property type="match status" value="1"/>
</dbReference>
<dbReference type="GO" id="GO:0016491">
    <property type="term" value="F:oxidoreductase activity"/>
    <property type="evidence" value="ECO:0007669"/>
    <property type="project" value="UniProtKB-KW"/>
</dbReference>